<accession>A0A371RJ98</accession>
<proteinExistence type="predicted"/>
<keyword evidence="3" id="KW-1185">Reference proteome</keyword>
<dbReference type="Proteomes" id="UP000264589">
    <property type="component" value="Unassembled WGS sequence"/>
</dbReference>
<dbReference type="OrthoDB" id="5523420at2"/>
<dbReference type="PANTHER" id="PTHR35585">
    <property type="entry name" value="HHE DOMAIN PROTEIN (AFU_ORTHOLOGUE AFUA_4G00730)"/>
    <property type="match status" value="1"/>
</dbReference>
<protein>
    <submittedName>
        <fullName evidence="2">Hemerythrin domain-containing protein</fullName>
    </submittedName>
</protein>
<gene>
    <name evidence="2" type="ORF">DX908_09800</name>
</gene>
<dbReference type="InParanoid" id="A0A371RJ98"/>
<organism evidence="2 3">
    <name type="scientific">Parvularcula marina</name>
    <dbReference type="NCBI Taxonomy" id="2292771"/>
    <lineage>
        <taxon>Bacteria</taxon>
        <taxon>Pseudomonadati</taxon>
        <taxon>Pseudomonadota</taxon>
        <taxon>Alphaproteobacteria</taxon>
        <taxon>Parvularculales</taxon>
        <taxon>Parvularculaceae</taxon>
        <taxon>Parvularcula</taxon>
    </lineage>
</organism>
<dbReference type="PANTHER" id="PTHR35585:SF1">
    <property type="entry name" value="HHE DOMAIN PROTEIN (AFU_ORTHOLOGUE AFUA_4G00730)"/>
    <property type="match status" value="1"/>
</dbReference>
<evidence type="ECO:0000259" key="1">
    <source>
        <dbReference type="Pfam" id="PF01814"/>
    </source>
</evidence>
<feature type="domain" description="Hemerythrin-like" evidence="1">
    <location>
        <begin position="3"/>
        <end position="117"/>
    </location>
</feature>
<evidence type="ECO:0000313" key="3">
    <source>
        <dbReference type="Proteomes" id="UP000264589"/>
    </source>
</evidence>
<dbReference type="CDD" id="cd12108">
    <property type="entry name" value="Hr-like"/>
    <property type="match status" value="1"/>
</dbReference>
<dbReference type="Gene3D" id="1.20.120.520">
    <property type="entry name" value="nmb1532 protein domain like"/>
    <property type="match status" value="1"/>
</dbReference>
<comment type="caution">
    <text evidence="2">The sequence shown here is derived from an EMBL/GenBank/DDBJ whole genome shotgun (WGS) entry which is preliminary data.</text>
</comment>
<dbReference type="InterPro" id="IPR012312">
    <property type="entry name" value="Hemerythrin-like"/>
</dbReference>
<dbReference type="EMBL" id="QUQO01000001">
    <property type="protein sequence ID" value="RFB05530.1"/>
    <property type="molecule type" value="Genomic_DNA"/>
</dbReference>
<dbReference type="AlphaFoldDB" id="A0A371RJ98"/>
<dbReference type="RefSeq" id="WP_116392163.1">
    <property type="nucleotide sequence ID" value="NZ_QUQO01000001.1"/>
</dbReference>
<name>A0A371RJ98_9PROT</name>
<dbReference type="Pfam" id="PF01814">
    <property type="entry name" value="Hemerythrin"/>
    <property type="match status" value="1"/>
</dbReference>
<evidence type="ECO:0000313" key="2">
    <source>
        <dbReference type="EMBL" id="RFB05530.1"/>
    </source>
</evidence>
<reference evidence="2 3" key="1">
    <citation type="submission" date="2018-08" db="EMBL/GenBank/DDBJ databases">
        <title>Parvularcula sp. SM1705, isolated from surface water of the South Sea China.</title>
        <authorList>
            <person name="Sun L."/>
        </authorList>
    </citation>
    <scope>NUCLEOTIDE SEQUENCE [LARGE SCALE GENOMIC DNA]</scope>
    <source>
        <strain evidence="2 3">SM1705</strain>
    </source>
</reference>
<sequence>MNIYERLIVDHEKQRDLLARIAKTEGESKERKSLWKSLYTELEAHALAEEQVFYSVLMEEPDGTEKSRHSVAEHKEMSDIAEELDGMDMSSPGWLNRFHTLEEKVTHHLDEEEEEVFVRAKKLLSDSEAKALAKDFEVRKSAELHDAAA</sequence>